<dbReference type="InterPro" id="IPR017871">
    <property type="entry name" value="ABC_transporter-like_CS"/>
</dbReference>
<dbReference type="GO" id="GO:0005886">
    <property type="term" value="C:plasma membrane"/>
    <property type="evidence" value="ECO:0007669"/>
    <property type="project" value="UniProtKB-SubCell"/>
</dbReference>
<dbReference type="InterPro" id="IPR003439">
    <property type="entry name" value="ABC_transporter-like_ATP-bd"/>
</dbReference>
<keyword evidence="6" id="KW-0547">Nucleotide-binding</keyword>
<comment type="similarity">
    <text evidence="10">Belongs to the ABC transporter superfamily. Macrolide exporter (TC 3.A.1.122) family.</text>
</comment>
<dbReference type="Proteomes" id="UP000029734">
    <property type="component" value="Unassembled WGS sequence"/>
</dbReference>
<keyword evidence="5 11" id="KW-0812">Transmembrane</keyword>
<dbReference type="PROSITE" id="PS50893">
    <property type="entry name" value="ABC_TRANSPORTER_2"/>
    <property type="match status" value="1"/>
</dbReference>
<accession>A0A098M814</accession>
<evidence type="ECO:0000256" key="7">
    <source>
        <dbReference type="ARBA" id="ARBA00022840"/>
    </source>
</evidence>
<evidence type="ECO:0000256" key="5">
    <source>
        <dbReference type="ARBA" id="ARBA00022692"/>
    </source>
</evidence>
<feature type="transmembrane region" description="Helical" evidence="11">
    <location>
        <begin position="528"/>
        <end position="554"/>
    </location>
</feature>
<dbReference type="FunFam" id="3.40.50.300:FF:000032">
    <property type="entry name" value="Export ABC transporter ATP-binding protein"/>
    <property type="match status" value="1"/>
</dbReference>
<evidence type="ECO:0000313" key="14">
    <source>
        <dbReference type="Proteomes" id="UP000029734"/>
    </source>
</evidence>
<evidence type="ECO:0000313" key="13">
    <source>
        <dbReference type="EMBL" id="KGE17692.1"/>
    </source>
</evidence>
<dbReference type="GO" id="GO:0098796">
    <property type="term" value="C:membrane protein complex"/>
    <property type="evidence" value="ECO:0007669"/>
    <property type="project" value="UniProtKB-ARBA"/>
</dbReference>
<dbReference type="OrthoDB" id="2079174at2"/>
<dbReference type="EMBL" id="JQCR01000003">
    <property type="protein sequence ID" value="KGE17692.1"/>
    <property type="molecule type" value="Genomic_DNA"/>
</dbReference>
<dbReference type="Pfam" id="PF00005">
    <property type="entry name" value="ABC_tran"/>
    <property type="match status" value="1"/>
</dbReference>
<dbReference type="PANTHER" id="PTHR42798">
    <property type="entry name" value="LIPOPROTEIN-RELEASING SYSTEM ATP-BINDING PROTEIN LOLD"/>
    <property type="match status" value="1"/>
</dbReference>
<dbReference type="SUPFAM" id="SSF52540">
    <property type="entry name" value="P-loop containing nucleoside triphosphate hydrolases"/>
    <property type="match status" value="1"/>
</dbReference>
<reference evidence="13 14" key="2">
    <citation type="submission" date="2014-10" db="EMBL/GenBank/DDBJ databases">
        <title>Comparative genomics of the Paenibacillus odorifer group.</title>
        <authorList>
            <person name="Tsai Y.-C."/>
            <person name="Martin N."/>
            <person name="Korlach J."/>
            <person name="Wiedmann M."/>
        </authorList>
    </citation>
    <scope>NUCLEOTIDE SEQUENCE [LARGE SCALE GENOMIC DNA]</scope>
    <source>
        <strain evidence="13 14">DSM 18334</strain>
    </source>
</reference>
<feature type="transmembrane region" description="Helical" evidence="11">
    <location>
        <begin position="575"/>
        <end position="599"/>
    </location>
</feature>
<comment type="subcellular location">
    <subcellularLocation>
        <location evidence="1">Cell inner membrane</location>
        <topology evidence="1">Multi-pass membrane protein</topology>
    </subcellularLocation>
</comment>
<evidence type="ECO:0000256" key="9">
    <source>
        <dbReference type="ARBA" id="ARBA00023136"/>
    </source>
</evidence>
<dbReference type="InterPro" id="IPR025857">
    <property type="entry name" value="MacB_PCD"/>
</dbReference>
<evidence type="ECO:0000256" key="1">
    <source>
        <dbReference type="ARBA" id="ARBA00004429"/>
    </source>
</evidence>
<dbReference type="GO" id="GO:0016887">
    <property type="term" value="F:ATP hydrolysis activity"/>
    <property type="evidence" value="ECO:0007669"/>
    <property type="project" value="InterPro"/>
</dbReference>
<comment type="caution">
    <text evidence="13">The sequence shown here is derived from an EMBL/GenBank/DDBJ whole genome shotgun (WGS) entry which is preliminary data.</text>
</comment>
<dbReference type="eggNOG" id="COG1136">
    <property type="taxonomic scope" value="Bacteria"/>
</dbReference>
<dbReference type="Pfam" id="PF02687">
    <property type="entry name" value="FtsX"/>
    <property type="match status" value="1"/>
</dbReference>
<evidence type="ECO:0000256" key="8">
    <source>
        <dbReference type="ARBA" id="ARBA00022989"/>
    </source>
</evidence>
<evidence type="ECO:0000256" key="2">
    <source>
        <dbReference type="ARBA" id="ARBA00022448"/>
    </source>
</evidence>
<keyword evidence="14" id="KW-1185">Reference proteome</keyword>
<keyword evidence="8 11" id="KW-1133">Transmembrane helix</keyword>
<evidence type="ECO:0000256" key="10">
    <source>
        <dbReference type="ARBA" id="ARBA00038388"/>
    </source>
</evidence>
<keyword evidence="9 11" id="KW-0472">Membrane</keyword>
<dbReference type="InterPro" id="IPR027417">
    <property type="entry name" value="P-loop_NTPase"/>
</dbReference>
<dbReference type="STRING" id="268407.PWYN_24280"/>
<dbReference type="PANTHER" id="PTHR42798:SF6">
    <property type="entry name" value="CELL DIVISION ATP-BINDING PROTEIN FTSE"/>
    <property type="match status" value="1"/>
</dbReference>
<evidence type="ECO:0000256" key="3">
    <source>
        <dbReference type="ARBA" id="ARBA00022475"/>
    </source>
</evidence>
<dbReference type="PROSITE" id="PS00211">
    <property type="entry name" value="ABC_TRANSPORTER_1"/>
    <property type="match status" value="1"/>
</dbReference>
<keyword evidence="4" id="KW-0997">Cell inner membrane</keyword>
<dbReference type="CDD" id="cd03255">
    <property type="entry name" value="ABC_MJ0796_LolCDE_FtsE"/>
    <property type="match status" value="1"/>
</dbReference>
<dbReference type="AlphaFoldDB" id="A0A098M814"/>
<dbReference type="InterPro" id="IPR017911">
    <property type="entry name" value="MacB-like_ATP-bd"/>
</dbReference>
<keyword evidence="3" id="KW-1003">Cell membrane</keyword>
<evidence type="ECO:0000256" key="4">
    <source>
        <dbReference type="ARBA" id="ARBA00022519"/>
    </source>
</evidence>
<evidence type="ECO:0000259" key="12">
    <source>
        <dbReference type="PROSITE" id="PS50893"/>
    </source>
</evidence>
<feature type="domain" description="ABC transporter" evidence="12">
    <location>
        <begin position="4"/>
        <end position="243"/>
    </location>
</feature>
<sequence length="657" mass="71636">MSLLEIKHLNKSYLLAGKERVPVLKDVNVKFESGEFVSILGESGSGKSTLMNIIGGMDSDYEGDVIIQGKSLHTMKEVEIDAYRKDKIGFIFQSFNLIPHLSVLENVMIAMQMTDHSTQERTQRAKEILTEIGLKDHLAKRPNQLSGGQKQRVAIARALSNNPDIILADEPTGSLDQETSEQILELLDSIAKKGVLIITVTHSQRVASFGSRIVSVEDGCIKEDQFLKERYLSVKETEEKKGKNLSFKASFKLAIKNMILNSKRNTLVAVGGAIGILSVILMLSLGNGITGYMNDQINSSLTPLLVDVVKPAKAADAGDQQQNGGPMQQISNEPFTEQDIVTVSGIKNVERVEKVITISGKNNMVFNDKNKVLSSVGTITDAIKAEDIEKGAMPVENEILLTVSFAKGLSSEETYPSLVGKKVHLYINEMNDQNRPVTVEADWVVSGIYKQEDRGPMSGSNAYTSFTTLENAYSKQGLTLQPTQLNAYAENINDVAGIKEVIKADGFQSSPLASIMERVTTYLKMASWVLSAIAGISLLVSGIMILVVLNISVVERTREIGILRAIGARKKDIRRIFFSESALLGLFSGLIAVVAAWIISLGLNTVLSNVFGVELIRLSATYLIFGLCVSTLISVVAGLIPSSKAAKLDPMESLRYE</sequence>
<evidence type="ECO:0000256" key="6">
    <source>
        <dbReference type="ARBA" id="ARBA00022741"/>
    </source>
</evidence>
<feature type="transmembrane region" description="Helical" evidence="11">
    <location>
        <begin position="619"/>
        <end position="640"/>
    </location>
</feature>
<keyword evidence="7" id="KW-0067">ATP-binding</keyword>
<organism evidence="13 14">
    <name type="scientific">Paenibacillus wynnii</name>
    <dbReference type="NCBI Taxonomy" id="268407"/>
    <lineage>
        <taxon>Bacteria</taxon>
        <taxon>Bacillati</taxon>
        <taxon>Bacillota</taxon>
        <taxon>Bacilli</taxon>
        <taxon>Bacillales</taxon>
        <taxon>Paenibacillaceae</taxon>
        <taxon>Paenibacillus</taxon>
    </lineage>
</organism>
<keyword evidence="2" id="KW-0813">Transport</keyword>
<dbReference type="GO" id="GO:0005524">
    <property type="term" value="F:ATP binding"/>
    <property type="evidence" value="ECO:0007669"/>
    <property type="project" value="UniProtKB-KW"/>
</dbReference>
<evidence type="ECO:0000256" key="11">
    <source>
        <dbReference type="SAM" id="Phobius"/>
    </source>
</evidence>
<dbReference type="Gene3D" id="3.40.50.300">
    <property type="entry name" value="P-loop containing nucleotide triphosphate hydrolases"/>
    <property type="match status" value="1"/>
</dbReference>
<feature type="transmembrane region" description="Helical" evidence="11">
    <location>
        <begin position="266"/>
        <end position="286"/>
    </location>
</feature>
<protein>
    <submittedName>
        <fullName evidence="13">ABC transporter</fullName>
    </submittedName>
</protein>
<dbReference type="InterPro" id="IPR003593">
    <property type="entry name" value="AAA+_ATPase"/>
</dbReference>
<dbReference type="SMART" id="SM00382">
    <property type="entry name" value="AAA"/>
    <property type="match status" value="1"/>
</dbReference>
<name>A0A098M814_9BACL</name>
<gene>
    <name evidence="13" type="ORF">PWYN_24280</name>
</gene>
<dbReference type="RefSeq" id="WP_036656875.1">
    <property type="nucleotide sequence ID" value="NZ_JQCR01000003.1"/>
</dbReference>
<dbReference type="InterPro" id="IPR003838">
    <property type="entry name" value="ABC3_permease_C"/>
</dbReference>
<dbReference type="GO" id="GO:0022857">
    <property type="term" value="F:transmembrane transporter activity"/>
    <property type="evidence" value="ECO:0007669"/>
    <property type="project" value="UniProtKB-ARBA"/>
</dbReference>
<proteinExistence type="inferred from homology"/>
<reference evidence="13 14" key="1">
    <citation type="submission" date="2014-08" db="EMBL/GenBank/DDBJ databases">
        <authorList>
            <person name="den Bakker H.C."/>
        </authorList>
    </citation>
    <scope>NUCLEOTIDE SEQUENCE [LARGE SCALE GENOMIC DNA]</scope>
    <source>
        <strain evidence="13 14">DSM 18334</strain>
    </source>
</reference>
<dbReference type="Pfam" id="PF12704">
    <property type="entry name" value="MacB_PCD"/>
    <property type="match status" value="1"/>
</dbReference>